<protein>
    <submittedName>
        <fullName evidence="3">Uncharacterized protein</fullName>
    </submittedName>
</protein>
<evidence type="ECO:0000256" key="2">
    <source>
        <dbReference type="SAM" id="SignalP"/>
    </source>
</evidence>
<dbReference type="RefSeq" id="WP_111728289.1">
    <property type="nucleotide sequence ID" value="NZ_QHKO01000001.1"/>
</dbReference>
<dbReference type="EMBL" id="QHKO01000001">
    <property type="protein sequence ID" value="RAL25117.1"/>
    <property type="molecule type" value="Genomic_DNA"/>
</dbReference>
<sequence>MHWTFRHFPRLVVAGLLACSVLACGQTDDTSPPASQLSQTMEANPGPLADEFSERGDIDLLSRAAAEGDAHTLDASLEALYRVQGPVQLVTQGPIIDYSGHRQPVYIRHTNSPDLHLMITAGTEFTLAMRDAAGDLQELGYTYEEVDGGLARVQISASDLPHAGILLLGSQGADLEALGPDVFALAVIDDPLTCEGAERECEPGDAACMLKAHSPCITSNFDAIPALNEDAEPSQLITRYMESRSKFGAINIDEVDEENRSVTVSWTNEEVQPDRVLEVRPDGTQKSLEFERIDRRRVRLKASDEGFSPETLIALQAPGPSIHSFGFFIIPIIIGLFTRDKTWTYSGCIQFQNEAHFTPNHSYIPLHDIDVRISTSLDGVFFMPWAPARTDSKGCFTTRKKFRGPFAGWKRYARVQYRLRDGNFFSWNLFSVDGVFRQGFSIIKQTGKLSHSSSGHSLGTMTFAPGQPGRLGHSKHRRRTVSFDAMRRIDHKARTHDGWLGFNGPVFFNYPFLFNGVAVAPPSPVSSSHFIFVSANKWTFKTAVHEIAHAWHYKHRSGSLPNLPVSLVEGWSTHNCQEDVNVAFLEGFAEYFAHEALCGAIFDSGGCLSNYGHPRSLAGLRNDPTCIDAAQLPLLSTSQVIRQDNGVTHGLKLLTADHFNIRNFQSSYTYAYPNHATYLDPACYWSTMDYDFWDVLSTFKANPGKGYPSHFSTSPGTSLLDFFQRFAAVHQTHPFFLEPRLNLLNPTFTFNPSDICFERCTQPADMLNGQQISATPEPDYCKVTPVPANTTVIANGRGWFAPWQPICPVGTYDGANCHVLTPAPGVSPFIHQDQLYTTALPGGICPDGWYDGANCLIAQPPPGASAFIWEGKLYFTASYGCPMGGMHIAGNICLVGVAPEGTEATVAPGNILGYIE</sequence>
<dbReference type="PROSITE" id="PS51257">
    <property type="entry name" value="PROKAR_LIPOPROTEIN"/>
    <property type="match status" value="1"/>
</dbReference>
<gene>
    <name evidence="3" type="ORF">DL240_02575</name>
</gene>
<accession>A0A328C921</accession>
<keyword evidence="4" id="KW-1185">Reference proteome</keyword>
<dbReference type="OrthoDB" id="5483687at2"/>
<evidence type="ECO:0000313" key="4">
    <source>
        <dbReference type="Proteomes" id="UP000249169"/>
    </source>
</evidence>
<evidence type="ECO:0000313" key="3">
    <source>
        <dbReference type="EMBL" id="RAL25117.1"/>
    </source>
</evidence>
<dbReference type="AlphaFoldDB" id="A0A328C921"/>
<feature type="compositionally biased region" description="Polar residues" evidence="1">
    <location>
        <begin position="28"/>
        <end position="42"/>
    </location>
</feature>
<feature type="chain" id="PRO_5016404561" evidence="2">
    <location>
        <begin position="26"/>
        <end position="916"/>
    </location>
</feature>
<evidence type="ECO:0000256" key="1">
    <source>
        <dbReference type="SAM" id="MobiDB-lite"/>
    </source>
</evidence>
<feature type="region of interest" description="Disordered" evidence="1">
    <location>
        <begin position="28"/>
        <end position="49"/>
    </location>
</feature>
<feature type="signal peptide" evidence="2">
    <location>
        <begin position="1"/>
        <end position="25"/>
    </location>
</feature>
<keyword evidence="2" id="KW-0732">Signal</keyword>
<dbReference type="Proteomes" id="UP000249169">
    <property type="component" value="Unassembled WGS sequence"/>
</dbReference>
<name>A0A328C921_9DELT</name>
<comment type="caution">
    <text evidence="3">The sequence shown here is derived from an EMBL/GenBank/DDBJ whole genome shotgun (WGS) entry which is preliminary data.</text>
</comment>
<proteinExistence type="predicted"/>
<reference evidence="3 4" key="1">
    <citation type="submission" date="2018-05" db="EMBL/GenBank/DDBJ databases">
        <title>Lujinxingia marina gen. nov. sp. nov., a new facultative anaerobic member of the class Deltaproteobacteria, and proposal of Lujinxingaceae fam. nov.</title>
        <authorList>
            <person name="Li C.-M."/>
        </authorList>
    </citation>
    <scope>NUCLEOTIDE SEQUENCE [LARGE SCALE GENOMIC DNA]</scope>
    <source>
        <strain evidence="3 4">B210</strain>
    </source>
</reference>
<organism evidence="3 4">
    <name type="scientific">Lujinxingia litoralis</name>
    <dbReference type="NCBI Taxonomy" id="2211119"/>
    <lineage>
        <taxon>Bacteria</taxon>
        <taxon>Deltaproteobacteria</taxon>
        <taxon>Bradymonadales</taxon>
        <taxon>Lujinxingiaceae</taxon>
        <taxon>Lujinxingia</taxon>
    </lineage>
</organism>